<organism evidence="2 3">
    <name type="scientific">Portunus trituberculatus</name>
    <name type="common">Swimming crab</name>
    <name type="synonym">Neptunus trituberculatus</name>
    <dbReference type="NCBI Taxonomy" id="210409"/>
    <lineage>
        <taxon>Eukaryota</taxon>
        <taxon>Metazoa</taxon>
        <taxon>Ecdysozoa</taxon>
        <taxon>Arthropoda</taxon>
        <taxon>Crustacea</taxon>
        <taxon>Multicrustacea</taxon>
        <taxon>Malacostraca</taxon>
        <taxon>Eumalacostraca</taxon>
        <taxon>Eucarida</taxon>
        <taxon>Decapoda</taxon>
        <taxon>Pleocyemata</taxon>
        <taxon>Brachyura</taxon>
        <taxon>Eubrachyura</taxon>
        <taxon>Portunoidea</taxon>
        <taxon>Portunidae</taxon>
        <taxon>Portuninae</taxon>
        <taxon>Portunus</taxon>
    </lineage>
</organism>
<evidence type="ECO:0000256" key="1">
    <source>
        <dbReference type="SAM" id="MobiDB-lite"/>
    </source>
</evidence>
<accession>A0A5B7JYM1</accession>
<protein>
    <submittedName>
        <fullName evidence="2">Uncharacterized protein</fullName>
    </submittedName>
</protein>
<feature type="region of interest" description="Disordered" evidence="1">
    <location>
        <begin position="1"/>
        <end position="84"/>
    </location>
</feature>
<sequence>MLMEGMWSVSPVCDGATKHSTASSNLSDQNHALTPQLSTGNTGILAPSGPTNRVGHDEQQTTPQASLHQQDHRTDASCSGHHYT</sequence>
<dbReference type="Proteomes" id="UP000324222">
    <property type="component" value="Unassembled WGS sequence"/>
</dbReference>
<feature type="compositionally biased region" description="Polar residues" evidence="1">
    <location>
        <begin position="18"/>
        <end position="42"/>
    </location>
</feature>
<gene>
    <name evidence="2" type="ORF">E2C01_092781</name>
</gene>
<name>A0A5B7JYM1_PORTR</name>
<keyword evidence="3" id="KW-1185">Reference proteome</keyword>
<dbReference type="EMBL" id="VSRR010110111">
    <property type="protein sequence ID" value="MPC97464.1"/>
    <property type="molecule type" value="Genomic_DNA"/>
</dbReference>
<evidence type="ECO:0000313" key="2">
    <source>
        <dbReference type="EMBL" id="MPC97464.1"/>
    </source>
</evidence>
<reference evidence="2 3" key="1">
    <citation type="submission" date="2019-05" db="EMBL/GenBank/DDBJ databases">
        <title>Another draft genome of Portunus trituberculatus and its Hox gene families provides insights of decapod evolution.</title>
        <authorList>
            <person name="Jeong J.-H."/>
            <person name="Song I."/>
            <person name="Kim S."/>
            <person name="Choi T."/>
            <person name="Kim D."/>
            <person name="Ryu S."/>
            <person name="Kim W."/>
        </authorList>
    </citation>
    <scope>NUCLEOTIDE SEQUENCE [LARGE SCALE GENOMIC DNA]</scope>
    <source>
        <tissue evidence="2">Muscle</tissue>
    </source>
</reference>
<dbReference type="AlphaFoldDB" id="A0A5B7JYM1"/>
<comment type="caution">
    <text evidence="2">The sequence shown here is derived from an EMBL/GenBank/DDBJ whole genome shotgun (WGS) entry which is preliminary data.</text>
</comment>
<evidence type="ECO:0000313" key="3">
    <source>
        <dbReference type="Proteomes" id="UP000324222"/>
    </source>
</evidence>
<proteinExistence type="predicted"/>